<dbReference type="AlphaFoldDB" id="A0A093FL35"/>
<dbReference type="PANTHER" id="PTHR21553:SF22">
    <property type="entry name" value="CENTROSOME-ASSOCIATED PROTEIN ALMS1"/>
    <property type="match status" value="1"/>
</dbReference>
<evidence type="ECO:0000313" key="2">
    <source>
        <dbReference type="EMBL" id="KFV57330.1"/>
    </source>
</evidence>
<organism evidence="2 3">
    <name type="scientific">Gavia stellata</name>
    <name type="common">Red-throated diver</name>
    <name type="synonym">Colymbus stellatus</name>
    <dbReference type="NCBI Taxonomy" id="37040"/>
    <lineage>
        <taxon>Eukaryota</taxon>
        <taxon>Metazoa</taxon>
        <taxon>Chordata</taxon>
        <taxon>Craniata</taxon>
        <taxon>Vertebrata</taxon>
        <taxon>Euteleostomi</taxon>
        <taxon>Archelosauria</taxon>
        <taxon>Archosauria</taxon>
        <taxon>Dinosauria</taxon>
        <taxon>Saurischia</taxon>
        <taxon>Theropoda</taxon>
        <taxon>Coelurosauria</taxon>
        <taxon>Aves</taxon>
        <taxon>Neognathae</taxon>
        <taxon>Neoaves</taxon>
        <taxon>Aequornithes</taxon>
        <taxon>Gaviiformes</taxon>
        <taxon>Gaviidae</taxon>
        <taxon>Gavia</taxon>
    </lineage>
</organism>
<keyword evidence="3" id="KW-1185">Reference proteome</keyword>
<feature type="region of interest" description="Disordered" evidence="1">
    <location>
        <begin position="35"/>
        <end position="62"/>
    </location>
</feature>
<dbReference type="PANTHER" id="PTHR21553">
    <property type="entry name" value="ALMS1-RELATED"/>
    <property type="match status" value="1"/>
</dbReference>
<accession>A0A093FL35</accession>
<name>A0A093FL35_GAVST</name>
<feature type="non-terminal residue" evidence="2">
    <location>
        <position position="1"/>
    </location>
</feature>
<dbReference type="EMBL" id="KK633885">
    <property type="protein sequence ID" value="KFV57330.1"/>
    <property type="molecule type" value="Genomic_DNA"/>
</dbReference>
<dbReference type="GO" id="GO:0005813">
    <property type="term" value="C:centrosome"/>
    <property type="evidence" value="ECO:0007669"/>
    <property type="project" value="TreeGrafter"/>
</dbReference>
<dbReference type="GO" id="GO:0005829">
    <property type="term" value="C:cytosol"/>
    <property type="evidence" value="ECO:0007669"/>
    <property type="project" value="TreeGrafter"/>
</dbReference>
<dbReference type="GO" id="GO:0005814">
    <property type="term" value="C:centriole"/>
    <property type="evidence" value="ECO:0007669"/>
    <property type="project" value="TreeGrafter"/>
</dbReference>
<feature type="non-terminal residue" evidence="2">
    <location>
        <position position="186"/>
    </location>
</feature>
<evidence type="ECO:0000256" key="1">
    <source>
        <dbReference type="SAM" id="MobiDB-lite"/>
    </source>
</evidence>
<reference evidence="2 3" key="1">
    <citation type="submission" date="2014-04" db="EMBL/GenBank/DDBJ databases">
        <title>Genome evolution of avian class.</title>
        <authorList>
            <person name="Zhang G."/>
            <person name="Li C."/>
        </authorList>
    </citation>
    <scope>NUCLEOTIDE SEQUENCE [LARGE SCALE GENOMIC DNA]</scope>
    <source>
        <strain evidence="2">BGI_N328</strain>
    </source>
</reference>
<protein>
    <submittedName>
        <fullName evidence="2">Alstrom syndrome protein 1</fullName>
    </submittedName>
</protein>
<dbReference type="GO" id="GO:0046599">
    <property type="term" value="P:regulation of centriole replication"/>
    <property type="evidence" value="ECO:0007669"/>
    <property type="project" value="TreeGrafter"/>
</dbReference>
<gene>
    <name evidence="2" type="ORF">N328_04191</name>
</gene>
<dbReference type="Proteomes" id="UP000054313">
    <property type="component" value="Unassembled WGS sequence"/>
</dbReference>
<evidence type="ECO:0000313" key="3">
    <source>
        <dbReference type="Proteomes" id="UP000054313"/>
    </source>
</evidence>
<dbReference type="GO" id="GO:0008017">
    <property type="term" value="F:microtubule binding"/>
    <property type="evidence" value="ECO:0007669"/>
    <property type="project" value="TreeGrafter"/>
</dbReference>
<sequence>KSVKTTHSVFKSARFYLHHPMPMCESYFLSNSELSEDSSGIGHARPSSRAVLQNREKAHHHHQRVFSVSHKKDGENEFFPLTAEADYSKNEDLNVGTSWGNETSGKELPQHIRREAEQKAARNYPVRCSQANCLNEAVEKDLPPRQRTHSSGSLDELWIKFLECQKRHQHRVCRGNGELSLVERLD</sequence>
<proteinExistence type="predicted"/>